<keyword evidence="5 6" id="KW-0472">Membrane</keyword>
<dbReference type="AlphaFoldDB" id="A0A0R2CHU1"/>
<evidence type="ECO:0000256" key="3">
    <source>
        <dbReference type="ARBA" id="ARBA00022692"/>
    </source>
</evidence>
<feature type="transmembrane region" description="Helical" evidence="6">
    <location>
        <begin position="298"/>
        <end position="323"/>
    </location>
</feature>
<keyword evidence="9" id="KW-1185">Reference proteome</keyword>
<dbReference type="Gene3D" id="1.20.1250.20">
    <property type="entry name" value="MFS general substrate transporter like domains"/>
    <property type="match status" value="1"/>
</dbReference>
<name>A0A0R2CHU1_9LACO</name>
<dbReference type="Pfam" id="PF07690">
    <property type="entry name" value="MFS_1"/>
    <property type="match status" value="1"/>
</dbReference>
<dbReference type="InterPro" id="IPR052714">
    <property type="entry name" value="MFS_Exporter"/>
</dbReference>
<dbReference type="GO" id="GO:0005886">
    <property type="term" value="C:plasma membrane"/>
    <property type="evidence" value="ECO:0007669"/>
    <property type="project" value="UniProtKB-SubCell"/>
</dbReference>
<comment type="subcellular location">
    <subcellularLocation>
        <location evidence="1">Cell membrane</location>
        <topology evidence="1">Multi-pass membrane protein</topology>
    </subcellularLocation>
</comment>
<feature type="transmembrane region" description="Helical" evidence="6">
    <location>
        <begin position="360"/>
        <end position="380"/>
    </location>
</feature>
<keyword evidence="2" id="KW-0813">Transport</keyword>
<protein>
    <submittedName>
        <fullName evidence="8">Multidrug transport protein</fullName>
    </submittedName>
</protein>
<dbReference type="PANTHER" id="PTHR23531">
    <property type="entry name" value="QUINOLENE RESISTANCE PROTEIN NORA"/>
    <property type="match status" value="1"/>
</dbReference>
<feature type="transmembrane region" description="Helical" evidence="6">
    <location>
        <begin position="335"/>
        <end position="354"/>
    </location>
</feature>
<dbReference type="STRING" id="1423810.FD19_GL000261"/>
<feature type="transmembrane region" description="Helical" evidence="6">
    <location>
        <begin position="205"/>
        <end position="225"/>
    </location>
</feature>
<dbReference type="SUPFAM" id="SSF103473">
    <property type="entry name" value="MFS general substrate transporter"/>
    <property type="match status" value="1"/>
</dbReference>
<organism evidence="8 9">
    <name type="scientific">Lacticaseibacillus thailandensis DSM 22698 = JCM 13996</name>
    <dbReference type="NCBI Taxonomy" id="1423810"/>
    <lineage>
        <taxon>Bacteria</taxon>
        <taxon>Bacillati</taxon>
        <taxon>Bacillota</taxon>
        <taxon>Bacilli</taxon>
        <taxon>Lactobacillales</taxon>
        <taxon>Lactobacillaceae</taxon>
        <taxon>Lacticaseibacillus</taxon>
    </lineage>
</organism>
<keyword evidence="4 6" id="KW-1133">Transmembrane helix</keyword>
<feature type="transmembrane region" description="Helical" evidence="6">
    <location>
        <begin position="165"/>
        <end position="185"/>
    </location>
</feature>
<gene>
    <name evidence="8" type="ORF">FD19_GL000261</name>
</gene>
<feature type="transmembrane region" description="Helical" evidence="6">
    <location>
        <begin position="40"/>
        <end position="65"/>
    </location>
</feature>
<dbReference type="RefSeq" id="WP_054749325.1">
    <property type="nucleotide sequence ID" value="NZ_AYZK01000001.1"/>
</dbReference>
<proteinExistence type="predicted"/>
<sequence>MTVKKRLFNRDAVLILLGSFCYMSSSMLINPLIVGFTHSLGASALVAGIVAAVMNLCSLFFRPFAGQLTDRVSKFRLAFLGGVLLLIAGVGYAISPSPWLVVVFRIVNGFGFALCSVCMATWLSGLLPRDRIGTGMGYYGMMNALGMAIAPALGIFVYGRLGYRWAFLCATCFSLTLIVLIQFVANHGEPVAHRAAPTSGHLRIVQPRVVPIALLIMILSLPYFATQSYIVEYVASRHLHVAVGSFFLIYAAILLVMRLALKDYFDRVPFYVFLAAGILSNLVGMLGLTFLVNNWMMVVAAFGLAGGYGLMYSVCQATALLVAPLDQQGLANSTFYIGMDSGMVLGPIIGGALFDMLPYSWFYPALMLTLPLAAVVYWCYRRSLGPHHDAAQPTE</sequence>
<feature type="transmembrane region" description="Helical" evidence="6">
    <location>
        <begin position="139"/>
        <end position="159"/>
    </location>
</feature>
<dbReference type="InterPro" id="IPR020846">
    <property type="entry name" value="MFS_dom"/>
</dbReference>
<feature type="transmembrane region" description="Helical" evidence="6">
    <location>
        <begin position="106"/>
        <end position="127"/>
    </location>
</feature>
<evidence type="ECO:0000256" key="6">
    <source>
        <dbReference type="SAM" id="Phobius"/>
    </source>
</evidence>
<evidence type="ECO:0000256" key="4">
    <source>
        <dbReference type="ARBA" id="ARBA00022989"/>
    </source>
</evidence>
<evidence type="ECO:0000256" key="2">
    <source>
        <dbReference type="ARBA" id="ARBA00022448"/>
    </source>
</evidence>
<dbReference type="PANTHER" id="PTHR23531:SF1">
    <property type="entry name" value="QUINOLENE RESISTANCE PROTEIN NORA"/>
    <property type="match status" value="1"/>
</dbReference>
<dbReference type="EMBL" id="AYZK01000001">
    <property type="protein sequence ID" value="KRM87979.1"/>
    <property type="molecule type" value="Genomic_DNA"/>
</dbReference>
<evidence type="ECO:0000256" key="5">
    <source>
        <dbReference type="ARBA" id="ARBA00023136"/>
    </source>
</evidence>
<dbReference type="CDD" id="cd17489">
    <property type="entry name" value="MFS_YfcJ_like"/>
    <property type="match status" value="1"/>
</dbReference>
<dbReference type="GO" id="GO:0022857">
    <property type="term" value="F:transmembrane transporter activity"/>
    <property type="evidence" value="ECO:0007669"/>
    <property type="project" value="InterPro"/>
</dbReference>
<comment type="caution">
    <text evidence="8">The sequence shown here is derived from an EMBL/GenBank/DDBJ whole genome shotgun (WGS) entry which is preliminary data.</text>
</comment>
<feature type="transmembrane region" description="Helical" evidence="6">
    <location>
        <begin position="268"/>
        <end position="292"/>
    </location>
</feature>
<feature type="transmembrane region" description="Helical" evidence="6">
    <location>
        <begin position="12"/>
        <end position="34"/>
    </location>
</feature>
<dbReference type="Proteomes" id="UP000051789">
    <property type="component" value="Unassembled WGS sequence"/>
</dbReference>
<reference evidence="8 9" key="1">
    <citation type="journal article" date="2015" name="Genome Announc.">
        <title>Expanding the biotechnology potential of lactobacilli through comparative genomics of 213 strains and associated genera.</title>
        <authorList>
            <person name="Sun Z."/>
            <person name="Harris H.M."/>
            <person name="McCann A."/>
            <person name="Guo C."/>
            <person name="Argimon S."/>
            <person name="Zhang W."/>
            <person name="Yang X."/>
            <person name="Jeffery I.B."/>
            <person name="Cooney J.C."/>
            <person name="Kagawa T.F."/>
            <person name="Liu W."/>
            <person name="Song Y."/>
            <person name="Salvetti E."/>
            <person name="Wrobel A."/>
            <person name="Rasinkangas P."/>
            <person name="Parkhill J."/>
            <person name="Rea M.C."/>
            <person name="O'Sullivan O."/>
            <person name="Ritari J."/>
            <person name="Douillard F.P."/>
            <person name="Paul Ross R."/>
            <person name="Yang R."/>
            <person name="Briner A.E."/>
            <person name="Felis G.E."/>
            <person name="de Vos W.M."/>
            <person name="Barrangou R."/>
            <person name="Klaenhammer T.R."/>
            <person name="Caufield P.W."/>
            <person name="Cui Y."/>
            <person name="Zhang H."/>
            <person name="O'Toole P.W."/>
        </authorList>
    </citation>
    <scope>NUCLEOTIDE SEQUENCE [LARGE SCALE GENOMIC DNA]</scope>
    <source>
        <strain evidence="8 9">DSM 22698</strain>
    </source>
</reference>
<feature type="transmembrane region" description="Helical" evidence="6">
    <location>
        <begin position="237"/>
        <end position="256"/>
    </location>
</feature>
<evidence type="ECO:0000259" key="7">
    <source>
        <dbReference type="PROSITE" id="PS50850"/>
    </source>
</evidence>
<keyword evidence="3 6" id="KW-0812">Transmembrane</keyword>
<dbReference type="PROSITE" id="PS50850">
    <property type="entry name" value="MFS"/>
    <property type="match status" value="1"/>
</dbReference>
<evidence type="ECO:0000313" key="8">
    <source>
        <dbReference type="EMBL" id="KRM87979.1"/>
    </source>
</evidence>
<dbReference type="InterPro" id="IPR011701">
    <property type="entry name" value="MFS"/>
</dbReference>
<evidence type="ECO:0000313" key="9">
    <source>
        <dbReference type="Proteomes" id="UP000051789"/>
    </source>
</evidence>
<accession>A0A0R2CHU1</accession>
<dbReference type="PATRIC" id="fig|1423810.4.peg.264"/>
<dbReference type="InterPro" id="IPR036259">
    <property type="entry name" value="MFS_trans_sf"/>
</dbReference>
<feature type="transmembrane region" description="Helical" evidence="6">
    <location>
        <begin position="77"/>
        <end position="94"/>
    </location>
</feature>
<evidence type="ECO:0000256" key="1">
    <source>
        <dbReference type="ARBA" id="ARBA00004651"/>
    </source>
</evidence>
<feature type="domain" description="Major facilitator superfamily (MFS) profile" evidence="7">
    <location>
        <begin position="11"/>
        <end position="384"/>
    </location>
</feature>